<comment type="subcellular location">
    <subcellularLocation>
        <location evidence="1">Nucleus</location>
    </subcellularLocation>
</comment>
<sequence>MSDYLAAADWSSVTRCEASAGFSRKTVQVSSAPSDSFLQSCYLSGEARPQFLSPSPWLDGLSCQSFSYSPPPVSSALYGHHTLTPPPDFLLSSAPPSSSAGDWTSPDRCSPERRVCVSCGGDSAPLWRRDTAGKHLCYTCSRKQEVDRNTPLLRPKRRAVPSVRRGPPCWDCGTEKTSLWRRDAAGHPVCNACGLYFKLHQVRRPIALKRDTIQTRNRTVTNRKRTKSSPDWPRPPAEPGFTGGTIC</sequence>
<keyword evidence="4" id="KW-0862">Zinc</keyword>
<evidence type="ECO:0000256" key="4">
    <source>
        <dbReference type="ARBA" id="ARBA00022833"/>
    </source>
</evidence>
<protein>
    <submittedName>
        <fullName evidence="11 12">Erythroid transcription factor-like</fullName>
    </submittedName>
</protein>
<dbReference type="GeneID" id="106532785"/>
<evidence type="ECO:0000256" key="6">
    <source>
        <dbReference type="ARBA" id="ARBA00023242"/>
    </source>
</evidence>
<evidence type="ECO:0000259" key="9">
    <source>
        <dbReference type="PROSITE" id="PS50114"/>
    </source>
</evidence>
<evidence type="ECO:0000256" key="2">
    <source>
        <dbReference type="ARBA" id="ARBA00022723"/>
    </source>
</evidence>
<dbReference type="SMART" id="SM00401">
    <property type="entry name" value="ZnF_GATA"/>
    <property type="match status" value="2"/>
</dbReference>
<dbReference type="PANTHER" id="PTHR10071">
    <property type="entry name" value="TRANSCRIPTION FACTOR GATA FAMILY MEMBER"/>
    <property type="match status" value="1"/>
</dbReference>
<dbReference type="InterPro" id="IPR013088">
    <property type="entry name" value="Znf_NHR/GATA"/>
</dbReference>
<dbReference type="GO" id="GO:0000978">
    <property type="term" value="F:RNA polymerase II cis-regulatory region sequence-specific DNA binding"/>
    <property type="evidence" value="ECO:0007669"/>
    <property type="project" value="TreeGrafter"/>
</dbReference>
<evidence type="ECO:0000313" key="12">
    <source>
        <dbReference type="RefSeq" id="XP_013884384.1"/>
    </source>
</evidence>
<dbReference type="GO" id="GO:0000981">
    <property type="term" value="F:DNA-binding transcription factor activity, RNA polymerase II-specific"/>
    <property type="evidence" value="ECO:0007669"/>
    <property type="project" value="TreeGrafter"/>
</dbReference>
<evidence type="ECO:0000256" key="7">
    <source>
        <dbReference type="PROSITE-ProRule" id="PRU00094"/>
    </source>
</evidence>
<dbReference type="InterPro" id="IPR000679">
    <property type="entry name" value="Znf_GATA"/>
</dbReference>
<organism evidence="10 11">
    <name type="scientific">Austrofundulus limnaeus</name>
    <name type="common">Annual killifish</name>
    <dbReference type="NCBI Taxonomy" id="52670"/>
    <lineage>
        <taxon>Eukaryota</taxon>
        <taxon>Metazoa</taxon>
        <taxon>Chordata</taxon>
        <taxon>Craniata</taxon>
        <taxon>Vertebrata</taxon>
        <taxon>Euteleostomi</taxon>
        <taxon>Actinopterygii</taxon>
        <taxon>Neopterygii</taxon>
        <taxon>Teleostei</taxon>
        <taxon>Neoteleostei</taxon>
        <taxon>Acanthomorphata</taxon>
        <taxon>Ovalentaria</taxon>
        <taxon>Atherinomorphae</taxon>
        <taxon>Cyprinodontiformes</taxon>
        <taxon>Rivulidae</taxon>
        <taxon>Austrofundulus</taxon>
    </lineage>
</organism>
<dbReference type="SUPFAM" id="SSF57716">
    <property type="entry name" value="Glucocorticoid receptor-like (DNA-binding domain)"/>
    <property type="match status" value="2"/>
</dbReference>
<dbReference type="InterPro" id="IPR039355">
    <property type="entry name" value="Transcription_factor_GATA"/>
</dbReference>
<keyword evidence="10" id="KW-1185">Reference proteome</keyword>
<dbReference type="PANTHER" id="PTHR10071:SF281">
    <property type="entry name" value="BOX A-BINDING FACTOR-RELATED"/>
    <property type="match status" value="1"/>
</dbReference>
<dbReference type="AlphaFoldDB" id="A0A2I4CWM0"/>
<proteinExistence type="predicted"/>
<evidence type="ECO:0000256" key="8">
    <source>
        <dbReference type="SAM" id="MobiDB-lite"/>
    </source>
</evidence>
<dbReference type="OrthoDB" id="8447325at2759"/>
<dbReference type="RefSeq" id="XP_013884382.1">
    <property type="nucleotide sequence ID" value="XM_014028928.1"/>
</dbReference>
<dbReference type="Pfam" id="PF00320">
    <property type="entry name" value="GATA"/>
    <property type="match status" value="1"/>
</dbReference>
<keyword evidence="6" id="KW-0539">Nucleus</keyword>
<feature type="domain" description="GATA-type" evidence="9">
    <location>
        <begin position="110"/>
        <end position="164"/>
    </location>
</feature>
<dbReference type="Proteomes" id="UP000192220">
    <property type="component" value="Unplaced"/>
</dbReference>
<feature type="compositionally biased region" description="Low complexity" evidence="8">
    <location>
        <begin position="89"/>
        <end position="100"/>
    </location>
</feature>
<keyword evidence="3 7" id="KW-0863">Zinc-finger</keyword>
<dbReference type="RefSeq" id="XP_013884384.1">
    <property type="nucleotide sequence ID" value="XM_014028930.1"/>
</dbReference>
<accession>A0A2I4CWM0</accession>
<dbReference type="PROSITE" id="PS00344">
    <property type="entry name" value="GATA_ZN_FINGER_1"/>
    <property type="match status" value="1"/>
</dbReference>
<dbReference type="PRINTS" id="PR00619">
    <property type="entry name" value="GATAZNFINGER"/>
</dbReference>
<feature type="domain" description="GATA-type" evidence="9">
    <location>
        <begin position="163"/>
        <end position="216"/>
    </location>
</feature>
<feature type="region of interest" description="Disordered" evidence="8">
    <location>
        <begin position="216"/>
        <end position="247"/>
    </location>
</feature>
<dbReference type="GO" id="GO:0045944">
    <property type="term" value="P:positive regulation of transcription by RNA polymerase II"/>
    <property type="evidence" value="ECO:0007669"/>
    <property type="project" value="TreeGrafter"/>
</dbReference>
<dbReference type="CDD" id="cd00202">
    <property type="entry name" value="ZnF_GATA"/>
    <property type="match status" value="1"/>
</dbReference>
<name>A0A2I4CWM0_AUSLI</name>
<dbReference type="GO" id="GO:0005634">
    <property type="term" value="C:nucleus"/>
    <property type="evidence" value="ECO:0007669"/>
    <property type="project" value="UniProtKB-SubCell"/>
</dbReference>
<dbReference type="GO" id="GO:0008270">
    <property type="term" value="F:zinc ion binding"/>
    <property type="evidence" value="ECO:0007669"/>
    <property type="project" value="UniProtKB-KW"/>
</dbReference>
<keyword evidence="5" id="KW-0010">Activator</keyword>
<dbReference type="STRING" id="52670.A0A2I4CWM0"/>
<feature type="region of interest" description="Disordered" evidence="8">
    <location>
        <begin position="89"/>
        <end position="108"/>
    </location>
</feature>
<evidence type="ECO:0000256" key="3">
    <source>
        <dbReference type="ARBA" id="ARBA00022771"/>
    </source>
</evidence>
<dbReference type="KEGG" id="alim:106532785"/>
<dbReference type="Gene3D" id="3.30.50.10">
    <property type="entry name" value="Erythroid Transcription Factor GATA-1, subunit A"/>
    <property type="match status" value="2"/>
</dbReference>
<keyword evidence="2" id="KW-0479">Metal-binding</keyword>
<dbReference type="PROSITE" id="PS50114">
    <property type="entry name" value="GATA_ZN_FINGER_2"/>
    <property type="match status" value="2"/>
</dbReference>
<gene>
    <name evidence="11 12" type="primary">LOC106532785</name>
</gene>
<evidence type="ECO:0000313" key="11">
    <source>
        <dbReference type="RefSeq" id="XP_013884382.1"/>
    </source>
</evidence>
<reference evidence="11 12" key="1">
    <citation type="submission" date="2025-04" db="UniProtKB">
        <authorList>
            <consortium name="RefSeq"/>
        </authorList>
    </citation>
    <scope>IDENTIFICATION</scope>
    <source>
        <strain evidence="11 12">Quisiro</strain>
        <tissue evidence="11 12">Liver</tissue>
    </source>
</reference>
<evidence type="ECO:0000313" key="10">
    <source>
        <dbReference type="Proteomes" id="UP000192220"/>
    </source>
</evidence>
<evidence type="ECO:0000256" key="1">
    <source>
        <dbReference type="ARBA" id="ARBA00004123"/>
    </source>
</evidence>
<evidence type="ECO:0000256" key="5">
    <source>
        <dbReference type="ARBA" id="ARBA00023159"/>
    </source>
</evidence>
<dbReference type="GO" id="GO:0000122">
    <property type="term" value="P:negative regulation of transcription by RNA polymerase II"/>
    <property type="evidence" value="ECO:0007669"/>
    <property type="project" value="TreeGrafter"/>
</dbReference>